<dbReference type="AlphaFoldDB" id="L0DWE1"/>
<organism evidence="2 3">
    <name type="scientific">Thioalkalivibrio nitratireducens (strain DSM 14787 / UNIQEM 213 / ALEN2)</name>
    <dbReference type="NCBI Taxonomy" id="1255043"/>
    <lineage>
        <taxon>Bacteria</taxon>
        <taxon>Pseudomonadati</taxon>
        <taxon>Pseudomonadota</taxon>
        <taxon>Gammaproteobacteria</taxon>
        <taxon>Chromatiales</taxon>
        <taxon>Ectothiorhodospiraceae</taxon>
        <taxon>Thioalkalivibrio</taxon>
    </lineage>
</organism>
<feature type="signal peptide" evidence="1">
    <location>
        <begin position="1"/>
        <end position="21"/>
    </location>
</feature>
<dbReference type="PATRIC" id="fig|1255043.3.peg.1008"/>
<dbReference type="STRING" id="1255043.TVNIR_1002"/>
<keyword evidence="3" id="KW-1185">Reference proteome</keyword>
<evidence type="ECO:0000313" key="2">
    <source>
        <dbReference type="EMBL" id="AGA32686.1"/>
    </source>
</evidence>
<accession>L0DWE1</accession>
<reference evidence="2" key="1">
    <citation type="submission" date="2015-12" db="EMBL/GenBank/DDBJ databases">
        <authorList>
            <person name="Tikhonova T.V."/>
            <person name="Pavlov A.R."/>
            <person name="Beletsky A.V."/>
            <person name="Mardanov A.V."/>
            <person name="Sorokin D.Y."/>
            <person name="Ravin N.V."/>
            <person name="Popov V.O."/>
        </authorList>
    </citation>
    <scope>NUCLEOTIDE SEQUENCE</scope>
    <source>
        <strain evidence="2">DSM 14787</strain>
    </source>
</reference>
<protein>
    <submittedName>
        <fullName evidence="2">Uncharacterized protein</fullName>
    </submittedName>
</protein>
<proteinExistence type="predicted"/>
<dbReference type="RefSeq" id="WP_015257827.1">
    <property type="nucleotide sequence ID" value="NC_019902.2"/>
</dbReference>
<dbReference type="KEGG" id="tni:TVNIR_1002"/>
<sequence length="58" mass="6000">MFQRMIALAFATLGLSGSVQAQPAVDGLIVLPSPHAAGQAFGRACPVSGRDPARHRVT</sequence>
<dbReference type="HOGENOM" id="CLU_2977854_0_0_6"/>
<name>L0DWE1_THIND</name>
<feature type="chain" id="PRO_5003941155" evidence="1">
    <location>
        <begin position="22"/>
        <end position="58"/>
    </location>
</feature>
<dbReference type="Proteomes" id="UP000010809">
    <property type="component" value="Chromosome"/>
</dbReference>
<evidence type="ECO:0000313" key="3">
    <source>
        <dbReference type="Proteomes" id="UP000010809"/>
    </source>
</evidence>
<keyword evidence="1" id="KW-0732">Signal</keyword>
<dbReference type="EMBL" id="CP003989">
    <property type="protein sequence ID" value="AGA32686.1"/>
    <property type="molecule type" value="Genomic_DNA"/>
</dbReference>
<gene>
    <name evidence="2" type="ordered locus">TVNIR_1002</name>
</gene>
<evidence type="ECO:0000256" key="1">
    <source>
        <dbReference type="SAM" id="SignalP"/>
    </source>
</evidence>